<feature type="compositionally biased region" description="Low complexity" evidence="1">
    <location>
        <begin position="131"/>
        <end position="145"/>
    </location>
</feature>
<dbReference type="RefSeq" id="WP_305169798.1">
    <property type="nucleotide sequence ID" value="NZ_JAUUUU010000002.1"/>
</dbReference>
<evidence type="ECO:0000256" key="1">
    <source>
        <dbReference type="SAM" id="MobiDB-lite"/>
    </source>
</evidence>
<evidence type="ECO:0000313" key="2">
    <source>
        <dbReference type="EMBL" id="MDP1520231.1"/>
    </source>
</evidence>
<proteinExistence type="predicted"/>
<feature type="region of interest" description="Disordered" evidence="1">
    <location>
        <begin position="129"/>
        <end position="149"/>
    </location>
</feature>
<keyword evidence="3" id="KW-1185">Reference proteome</keyword>
<protein>
    <submittedName>
        <fullName evidence="2">AsmA family protein</fullName>
    </submittedName>
</protein>
<dbReference type="InterPro" id="IPR008023">
    <property type="entry name" value="DUF748"/>
</dbReference>
<sequence>MKTLLKIVAGLLVVLLLVVVFAILNLDKGIKAAVETVGPKLTQSSVTLDDVELSLATGEGSLHGLLVGNPAGFKTPSAFSLGEIFLAVDPESLTTDTIVVNSIRIVAPEITYESANGTTNLAQLQKNVEQATGASSGSTSSEAGSSDGGAEKKMIIRDLQINAGKVSYSNPLLGDKPLALTLPDIRLTGIGEKSNGASTAEVVKQVLAAINKSAAGAVANSGALKDAGNQLKQQVEEKLGGFKSLLNKD</sequence>
<reference evidence="2" key="2">
    <citation type="submission" date="2023-08" db="EMBL/GenBank/DDBJ databases">
        <authorList>
            <person name="Luo J."/>
        </authorList>
    </citation>
    <scope>NUCLEOTIDE SEQUENCE</scope>
    <source>
        <strain evidence="2">DSM 25064</strain>
    </source>
</reference>
<gene>
    <name evidence="2" type="ORF">Q8A57_04540</name>
</gene>
<dbReference type="EMBL" id="JAUUUU010000002">
    <property type="protein sequence ID" value="MDP1520231.1"/>
    <property type="molecule type" value="Genomic_DNA"/>
</dbReference>
<evidence type="ECO:0000313" key="3">
    <source>
        <dbReference type="Proteomes" id="UP001178354"/>
    </source>
</evidence>
<dbReference type="Pfam" id="PF05359">
    <property type="entry name" value="DUF748"/>
    <property type="match status" value="1"/>
</dbReference>
<dbReference type="AlphaFoldDB" id="A0AAW8B2T7"/>
<reference evidence="2" key="1">
    <citation type="journal article" date="2010" name="Int. J. Syst. Evol. Microbiol.">
        <title>Porticoccus litoralis gen. nov., sp. nov., a gammaproteobacterium isolated from the Yellow Sea.</title>
        <authorList>
            <person name="Oh H.M."/>
            <person name="Kim H."/>
            <person name="Kim K.M."/>
            <person name="Min G.S."/>
            <person name="Cho J.C."/>
        </authorList>
    </citation>
    <scope>NUCLEOTIDE SEQUENCE</scope>
    <source>
        <strain evidence="2">DSM 25064</strain>
    </source>
</reference>
<comment type="caution">
    <text evidence="2">The sequence shown here is derived from an EMBL/GenBank/DDBJ whole genome shotgun (WGS) entry which is preliminary data.</text>
</comment>
<name>A0AAW8B2T7_9GAMM</name>
<dbReference type="Proteomes" id="UP001178354">
    <property type="component" value="Unassembled WGS sequence"/>
</dbReference>
<accession>A0AAW8B2T7</accession>
<organism evidence="2 3">
    <name type="scientific">Porticoccus litoralis</name>
    <dbReference type="NCBI Taxonomy" id="434086"/>
    <lineage>
        <taxon>Bacteria</taxon>
        <taxon>Pseudomonadati</taxon>
        <taxon>Pseudomonadota</taxon>
        <taxon>Gammaproteobacteria</taxon>
        <taxon>Cellvibrionales</taxon>
        <taxon>Porticoccaceae</taxon>
        <taxon>Porticoccus</taxon>
    </lineage>
</organism>